<dbReference type="Gene3D" id="2.70.70.10">
    <property type="entry name" value="Glucose Permease (Domain IIA)"/>
    <property type="match status" value="1"/>
</dbReference>
<proteinExistence type="predicted"/>
<evidence type="ECO:0000313" key="3">
    <source>
        <dbReference type="Proteomes" id="UP001207918"/>
    </source>
</evidence>
<dbReference type="InterPro" id="IPR011055">
    <property type="entry name" value="Dup_hybrid_motif"/>
</dbReference>
<keyword evidence="3" id="KW-1185">Reference proteome</keyword>
<feature type="signal peptide" evidence="1">
    <location>
        <begin position="1"/>
        <end position="20"/>
    </location>
</feature>
<comment type="caution">
    <text evidence="2">The sequence shown here is derived from an EMBL/GenBank/DDBJ whole genome shotgun (WGS) entry which is preliminary data.</text>
</comment>
<evidence type="ECO:0000313" key="2">
    <source>
        <dbReference type="EMBL" id="MCW9705886.1"/>
    </source>
</evidence>
<protein>
    <submittedName>
        <fullName evidence="2">M23 family metallopeptidase</fullName>
    </submittedName>
</protein>
<feature type="chain" id="PRO_5047530197" evidence="1">
    <location>
        <begin position="21"/>
        <end position="640"/>
    </location>
</feature>
<keyword evidence="1" id="KW-0732">Signal</keyword>
<name>A0ABT3PIX8_9BACT</name>
<evidence type="ECO:0000256" key="1">
    <source>
        <dbReference type="SAM" id="SignalP"/>
    </source>
</evidence>
<dbReference type="CDD" id="cd12797">
    <property type="entry name" value="M23_peptidase"/>
    <property type="match status" value="1"/>
</dbReference>
<dbReference type="InterPro" id="IPR050570">
    <property type="entry name" value="Cell_wall_metabolism_enzyme"/>
</dbReference>
<organism evidence="2 3">
    <name type="scientific">Fodinibius salsisoli</name>
    <dbReference type="NCBI Taxonomy" id="2820877"/>
    <lineage>
        <taxon>Bacteria</taxon>
        <taxon>Pseudomonadati</taxon>
        <taxon>Balneolota</taxon>
        <taxon>Balneolia</taxon>
        <taxon>Balneolales</taxon>
        <taxon>Balneolaceae</taxon>
        <taxon>Fodinibius</taxon>
    </lineage>
</organism>
<gene>
    <name evidence="2" type="ORF">J6I44_03435</name>
</gene>
<dbReference type="PANTHER" id="PTHR21666">
    <property type="entry name" value="PEPTIDASE-RELATED"/>
    <property type="match status" value="1"/>
</dbReference>
<reference evidence="2 3" key="1">
    <citation type="submission" date="2021-03" db="EMBL/GenBank/DDBJ databases">
        <title>Aliifodinibius sp. nov., a new bacterium isolated from saline soil.</title>
        <authorList>
            <person name="Galisteo C."/>
            <person name="De La Haba R."/>
            <person name="Sanchez-Porro C."/>
            <person name="Ventosa A."/>
        </authorList>
    </citation>
    <scope>NUCLEOTIDE SEQUENCE [LARGE SCALE GENOMIC DNA]</scope>
    <source>
        <strain evidence="2 3">1BSP15-2V2</strain>
    </source>
</reference>
<dbReference type="SUPFAM" id="SSF51261">
    <property type="entry name" value="Duplicated hybrid motif"/>
    <property type="match status" value="1"/>
</dbReference>
<accession>A0ABT3PIX8</accession>
<dbReference type="PANTHER" id="PTHR21666:SF270">
    <property type="entry name" value="MUREIN HYDROLASE ACTIVATOR ENVC"/>
    <property type="match status" value="1"/>
</dbReference>
<dbReference type="EMBL" id="JAGGJA010000002">
    <property type="protein sequence ID" value="MCW9705886.1"/>
    <property type="molecule type" value="Genomic_DNA"/>
</dbReference>
<sequence>MRTTYFLALLLALPFLSAKAQYNTSFDPTEAHYLWPTDASHHLTSTFAETRTGHFHAALDIKTWGRRGYKIFATRDGVLHRMAIKPNGYGKVLYLKHEDGAFSIYAHLMKFNDPLQQLADSMRVANNYRPHFDKVVENQNIRIQQGDVIAYSGASGIGPPHLHFEFRTPDQDPYNPLLTNLSVRDDISPQITGLSVEPLSPKSFIEGENSFHTQDPRFRNGKYQFQTVTTSGSVGLGIDVFDRSNGVHNSYGVYELSMSVDGQPRFYARVDSFSYEEDNQIWIDRVYPLLSQHGQTYQRLFVADGNTLPFYQTSNSGGRLHLPPGRHTVEITASDYFGNKSTAVVDLVVRSEVNLPSIQPEPPRAPTKVPDINIDDWNWFANWVTLPQEVFRDITIALPDPWHARFYNSKTSIELKNLDNLFMNIPGYGPLVFHRMVPQHKGLITSVDRKAMATFPRHAFYDTVSVALTAKQYKPDSVKVTVGPEAYPLDKSYKFTVKRDSTLQHTSKLSFYKYNERYDRWYPIDTHFTEEHIIGKTNSLGTFITRRDTMAPELDQPRLSRRPDGQWLVFIGVEDNLSQIDYQRSKILINGKPGFAEYEPEDDRLVYYHPDFEPRSAMNINVVAYDKMGNRVRKQFKLGR</sequence>
<dbReference type="RefSeq" id="WP_265764578.1">
    <property type="nucleotide sequence ID" value="NZ_JAGGJA010000002.1"/>
</dbReference>
<dbReference type="Proteomes" id="UP001207918">
    <property type="component" value="Unassembled WGS sequence"/>
</dbReference>